<sequence length="115" mass="12397">LRNSLMPGWPHLRPQTGMMLPPSTTTAITLPPGLSPLSIAAITGVVESPSIPREKSSGSGTESKESLMNNNEKNEHEREEFDDEDEGEGEMDKDSDRTEPATECTTPSTLSLSSP</sequence>
<feature type="region of interest" description="Disordered" evidence="1">
    <location>
        <begin position="44"/>
        <end position="115"/>
    </location>
</feature>
<keyword evidence="3" id="KW-1185">Reference proteome</keyword>
<name>A0AAN5DCW3_9BILA</name>
<evidence type="ECO:0000313" key="3">
    <source>
        <dbReference type="Proteomes" id="UP001328107"/>
    </source>
</evidence>
<evidence type="ECO:0000313" key="2">
    <source>
        <dbReference type="EMBL" id="GMR59815.1"/>
    </source>
</evidence>
<feature type="compositionally biased region" description="Low complexity" evidence="1">
    <location>
        <begin position="105"/>
        <end position="115"/>
    </location>
</feature>
<evidence type="ECO:0000256" key="1">
    <source>
        <dbReference type="SAM" id="MobiDB-lite"/>
    </source>
</evidence>
<dbReference type="EMBL" id="BTRK01000006">
    <property type="protein sequence ID" value="GMR59815.1"/>
    <property type="molecule type" value="Genomic_DNA"/>
</dbReference>
<gene>
    <name evidence="2" type="ORF">PMAYCL1PPCAC_30010</name>
</gene>
<feature type="compositionally biased region" description="Basic and acidic residues" evidence="1">
    <location>
        <begin position="90"/>
        <end position="100"/>
    </location>
</feature>
<dbReference type="AlphaFoldDB" id="A0AAN5DCW3"/>
<feature type="non-terminal residue" evidence="2">
    <location>
        <position position="1"/>
    </location>
</feature>
<feature type="compositionally biased region" description="Acidic residues" evidence="1">
    <location>
        <begin position="80"/>
        <end position="89"/>
    </location>
</feature>
<reference evidence="3" key="1">
    <citation type="submission" date="2022-10" db="EMBL/GenBank/DDBJ databases">
        <title>Genome assembly of Pristionchus species.</title>
        <authorList>
            <person name="Yoshida K."/>
            <person name="Sommer R.J."/>
        </authorList>
    </citation>
    <scope>NUCLEOTIDE SEQUENCE [LARGE SCALE GENOMIC DNA]</scope>
    <source>
        <strain evidence="3">RS5460</strain>
    </source>
</reference>
<accession>A0AAN5DCW3</accession>
<dbReference type="Proteomes" id="UP001328107">
    <property type="component" value="Unassembled WGS sequence"/>
</dbReference>
<feature type="non-terminal residue" evidence="2">
    <location>
        <position position="115"/>
    </location>
</feature>
<proteinExistence type="predicted"/>
<comment type="caution">
    <text evidence="2">The sequence shown here is derived from an EMBL/GenBank/DDBJ whole genome shotgun (WGS) entry which is preliminary data.</text>
</comment>
<protein>
    <submittedName>
        <fullName evidence="2">Uncharacterized protein</fullName>
    </submittedName>
</protein>
<organism evidence="2 3">
    <name type="scientific">Pristionchus mayeri</name>
    <dbReference type="NCBI Taxonomy" id="1317129"/>
    <lineage>
        <taxon>Eukaryota</taxon>
        <taxon>Metazoa</taxon>
        <taxon>Ecdysozoa</taxon>
        <taxon>Nematoda</taxon>
        <taxon>Chromadorea</taxon>
        <taxon>Rhabditida</taxon>
        <taxon>Rhabditina</taxon>
        <taxon>Diplogasteromorpha</taxon>
        <taxon>Diplogasteroidea</taxon>
        <taxon>Neodiplogasteridae</taxon>
        <taxon>Pristionchus</taxon>
    </lineage>
</organism>
<feature type="region of interest" description="Disordered" evidence="1">
    <location>
        <begin position="1"/>
        <end position="31"/>
    </location>
</feature>